<sequence length="271" mass="30622">MRFLLLSGMGFNPILIVLSLLFLRLHGSVASPDSIIRILPEGRDNYSHRKIPREVYQQCESWRFTVETNDAGPFSRIPSECASFVKDYVTGYAYISDSEAVADASIAFAKTVQLAGDGKDVWIFDVDETLLSNLPYYADHGFGSEIFDEKIFNAWIDLAEAPVLPASLRLYRELLQLGFKIVLLTGRDESQREVTEKNLYNAGYSNWERLLLRGPSDRGKTATLFKSEKRKELEDAGYRIQGSSGDQWSDLNGFAVATRSFKLPNPMYSFL</sequence>
<feature type="signal peptide" evidence="4">
    <location>
        <begin position="1"/>
        <end position="30"/>
    </location>
</feature>
<dbReference type="InterPro" id="IPR005519">
    <property type="entry name" value="Acid_phosphat_B-like"/>
</dbReference>
<dbReference type="Gene3D" id="3.40.50.1000">
    <property type="entry name" value="HAD superfamily/HAD-like"/>
    <property type="match status" value="1"/>
</dbReference>
<dbReference type="InterPro" id="IPR014403">
    <property type="entry name" value="APS1/VSP"/>
</dbReference>
<proteinExistence type="inferred from homology"/>
<dbReference type="PANTHER" id="PTHR31284">
    <property type="entry name" value="ACID PHOSPHATASE-LIKE PROTEIN"/>
    <property type="match status" value="1"/>
</dbReference>
<dbReference type="PANTHER" id="PTHR31284:SF10">
    <property type="entry name" value="ACID PHOSPHATASE-LIKE PROTEIN"/>
    <property type="match status" value="1"/>
</dbReference>
<evidence type="ECO:0000256" key="1">
    <source>
        <dbReference type="ARBA" id="ARBA00022729"/>
    </source>
</evidence>
<evidence type="ECO:0000313" key="5">
    <source>
        <dbReference type="EMBL" id="CAI9100477.1"/>
    </source>
</evidence>
<dbReference type="InterPro" id="IPR036412">
    <property type="entry name" value="HAD-like_sf"/>
</dbReference>
<dbReference type="NCBIfam" id="TIGR01675">
    <property type="entry name" value="plant-AP"/>
    <property type="match status" value="1"/>
</dbReference>
<reference evidence="5" key="1">
    <citation type="submission" date="2023-03" db="EMBL/GenBank/DDBJ databases">
        <authorList>
            <person name="Julca I."/>
        </authorList>
    </citation>
    <scope>NUCLEOTIDE SEQUENCE</scope>
</reference>
<dbReference type="Pfam" id="PF03767">
    <property type="entry name" value="Acid_phosphat_B"/>
    <property type="match status" value="1"/>
</dbReference>
<dbReference type="SUPFAM" id="SSF56784">
    <property type="entry name" value="HAD-like"/>
    <property type="match status" value="1"/>
</dbReference>
<gene>
    <name evidence="5" type="ORF">OLC1_LOCUS10301</name>
</gene>
<protein>
    <submittedName>
        <fullName evidence="5">OLC1v1037590C1</fullName>
    </submittedName>
</protein>
<dbReference type="CDD" id="cd07535">
    <property type="entry name" value="HAD_VSP"/>
    <property type="match status" value="1"/>
</dbReference>
<dbReference type="EMBL" id="OX459120">
    <property type="protein sequence ID" value="CAI9100477.1"/>
    <property type="molecule type" value="Genomic_DNA"/>
</dbReference>
<organism evidence="5 6">
    <name type="scientific">Oldenlandia corymbosa var. corymbosa</name>
    <dbReference type="NCBI Taxonomy" id="529605"/>
    <lineage>
        <taxon>Eukaryota</taxon>
        <taxon>Viridiplantae</taxon>
        <taxon>Streptophyta</taxon>
        <taxon>Embryophyta</taxon>
        <taxon>Tracheophyta</taxon>
        <taxon>Spermatophyta</taxon>
        <taxon>Magnoliopsida</taxon>
        <taxon>eudicotyledons</taxon>
        <taxon>Gunneridae</taxon>
        <taxon>Pentapetalae</taxon>
        <taxon>asterids</taxon>
        <taxon>lamiids</taxon>
        <taxon>Gentianales</taxon>
        <taxon>Rubiaceae</taxon>
        <taxon>Rubioideae</taxon>
        <taxon>Spermacoceae</taxon>
        <taxon>Hedyotis-Oldenlandia complex</taxon>
        <taxon>Oldenlandia</taxon>
    </lineage>
</organism>
<dbReference type="GO" id="GO:0003993">
    <property type="term" value="F:acid phosphatase activity"/>
    <property type="evidence" value="ECO:0007669"/>
    <property type="project" value="InterPro"/>
</dbReference>
<comment type="similarity">
    <text evidence="3">Belongs to the APS1/VSP family.</text>
</comment>
<dbReference type="Proteomes" id="UP001161247">
    <property type="component" value="Chromosome 3"/>
</dbReference>
<evidence type="ECO:0000256" key="2">
    <source>
        <dbReference type="ARBA" id="ARBA00023180"/>
    </source>
</evidence>
<keyword evidence="2" id="KW-0325">Glycoprotein</keyword>
<dbReference type="InterPro" id="IPR010028">
    <property type="entry name" value="Acid_phosphatase_pln"/>
</dbReference>
<name>A0AAV1CYE0_OLDCO</name>
<dbReference type="InterPro" id="IPR023214">
    <property type="entry name" value="HAD_sf"/>
</dbReference>
<feature type="chain" id="PRO_5043796544" evidence="4">
    <location>
        <begin position="31"/>
        <end position="271"/>
    </location>
</feature>
<keyword evidence="1 4" id="KW-0732">Signal</keyword>
<accession>A0AAV1CYE0</accession>
<evidence type="ECO:0000256" key="4">
    <source>
        <dbReference type="SAM" id="SignalP"/>
    </source>
</evidence>
<evidence type="ECO:0000256" key="3">
    <source>
        <dbReference type="PIRNR" id="PIRNR002674"/>
    </source>
</evidence>
<dbReference type="AlphaFoldDB" id="A0AAV1CYE0"/>
<evidence type="ECO:0000313" key="6">
    <source>
        <dbReference type="Proteomes" id="UP001161247"/>
    </source>
</evidence>
<keyword evidence="6" id="KW-1185">Reference proteome</keyword>
<dbReference type="PIRSF" id="PIRSF002674">
    <property type="entry name" value="VSP"/>
    <property type="match status" value="1"/>
</dbReference>